<feature type="transmembrane region" description="Helical" evidence="9">
    <location>
        <begin position="389"/>
        <end position="410"/>
    </location>
</feature>
<feature type="transmembrane region" description="Helical" evidence="9">
    <location>
        <begin position="576"/>
        <end position="605"/>
    </location>
</feature>
<feature type="transmembrane region" description="Helical" evidence="9">
    <location>
        <begin position="422"/>
        <end position="445"/>
    </location>
</feature>
<keyword evidence="7" id="KW-0175">Coiled coil</keyword>
<dbReference type="Gene3D" id="1.10.287.1260">
    <property type="match status" value="1"/>
</dbReference>
<dbReference type="InterPro" id="IPR023408">
    <property type="entry name" value="MscS_beta-dom_sf"/>
</dbReference>
<dbReference type="Pfam" id="PF21082">
    <property type="entry name" value="MS_channel_3rd"/>
    <property type="match status" value="1"/>
</dbReference>
<dbReference type="STRING" id="641238.SAMN04490244_104378"/>
<keyword evidence="14" id="KW-1185">Reference proteome</keyword>
<dbReference type="InterPro" id="IPR022249">
    <property type="entry name" value="DUF3772"/>
</dbReference>
<evidence type="ECO:0000259" key="11">
    <source>
        <dbReference type="Pfam" id="PF12607"/>
    </source>
</evidence>
<feature type="coiled-coil region" evidence="7">
    <location>
        <begin position="42"/>
        <end position="79"/>
    </location>
</feature>
<accession>A0A1H9TUI7</accession>
<evidence type="ECO:0000256" key="6">
    <source>
        <dbReference type="ARBA" id="ARBA00023136"/>
    </source>
</evidence>
<feature type="region of interest" description="Disordered" evidence="8">
    <location>
        <begin position="89"/>
        <end position="108"/>
    </location>
</feature>
<dbReference type="OrthoDB" id="9799209at2"/>
<feature type="transmembrane region" description="Helical" evidence="9">
    <location>
        <begin position="502"/>
        <end position="526"/>
    </location>
</feature>
<dbReference type="GO" id="GO:0008381">
    <property type="term" value="F:mechanosensitive monoatomic ion channel activity"/>
    <property type="evidence" value="ECO:0007669"/>
    <property type="project" value="UniProtKB-ARBA"/>
</dbReference>
<comment type="similarity">
    <text evidence="2">Belongs to the MscS (TC 1.A.23) family.</text>
</comment>
<evidence type="ECO:0000256" key="2">
    <source>
        <dbReference type="ARBA" id="ARBA00008017"/>
    </source>
</evidence>
<dbReference type="GO" id="GO:0005886">
    <property type="term" value="C:plasma membrane"/>
    <property type="evidence" value="ECO:0007669"/>
    <property type="project" value="UniProtKB-SubCell"/>
</dbReference>
<keyword evidence="3" id="KW-1003">Cell membrane</keyword>
<dbReference type="InterPro" id="IPR011014">
    <property type="entry name" value="MscS_channel_TM-2"/>
</dbReference>
<evidence type="ECO:0000313" key="13">
    <source>
        <dbReference type="EMBL" id="SES00662.1"/>
    </source>
</evidence>
<dbReference type="PANTHER" id="PTHR30347:SF1">
    <property type="entry name" value="MECHANOSENSITIVE CHANNEL MSCK"/>
    <property type="match status" value="1"/>
</dbReference>
<dbReference type="PANTHER" id="PTHR30347">
    <property type="entry name" value="POTASSIUM CHANNEL RELATED"/>
    <property type="match status" value="1"/>
</dbReference>
<keyword evidence="5 9" id="KW-1133">Transmembrane helix</keyword>
<reference evidence="13 14" key="1">
    <citation type="submission" date="2016-10" db="EMBL/GenBank/DDBJ databases">
        <authorList>
            <person name="de Groot N.N."/>
        </authorList>
    </citation>
    <scope>NUCLEOTIDE SEQUENCE [LARGE SCALE GENOMIC DNA]</scope>
    <source>
        <strain evidence="13 14">DSM 23042</strain>
    </source>
</reference>
<evidence type="ECO:0000256" key="5">
    <source>
        <dbReference type="ARBA" id="ARBA00022989"/>
    </source>
</evidence>
<keyword evidence="4 9" id="KW-0812">Transmembrane</keyword>
<feature type="domain" description="Mechanosensitive ion channel MscS" evidence="10">
    <location>
        <begin position="592"/>
        <end position="658"/>
    </location>
</feature>
<evidence type="ECO:0000256" key="7">
    <source>
        <dbReference type="SAM" id="Coils"/>
    </source>
</evidence>
<feature type="transmembrane region" description="Helical" evidence="9">
    <location>
        <begin position="457"/>
        <end position="482"/>
    </location>
</feature>
<feature type="domain" description="DUF3772" evidence="11">
    <location>
        <begin position="128"/>
        <end position="175"/>
    </location>
</feature>
<dbReference type="RefSeq" id="WP_092692344.1">
    <property type="nucleotide sequence ID" value="NZ_FOGU01000004.1"/>
</dbReference>
<comment type="subcellular location">
    <subcellularLocation>
        <location evidence="1">Cell membrane</location>
        <topology evidence="1">Multi-pass membrane protein</topology>
    </subcellularLocation>
</comment>
<feature type="transmembrane region" description="Helical" evidence="9">
    <location>
        <begin position="273"/>
        <end position="297"/>
    </location>
</feature>
<evidence type="ECO:0000313" key="14">
    <source>
        <dbReference type="Proteomes" id="UP000198885"/>
    </source>
</evidence>
<gene>
    <name evidence="13" type="ORF">SAMN04490244_104378</name>
</gene>
<evidence type="ECO:0000256" key="8">
    <source>
        <dbReference type="SAM" id="MobiDB-lite"/>
    </source>
</evidence>
<dbReference type="Pfam" id="PF12607">
    <property type="entry name" value="DUF3772"/>
    <property type="match status" value="1"/>
</dbReference>
<dbReference type="Gene3D" id="3.30.70.100">
    <property type="match status" value="1"/>
</dbReference>
<protein>
    <submittedName>
        <fullName evidence="13">Small-conductance mechanosensitive channel</fullName>
    </submittedName>
</protein>
<dbReference type="SUPFAM" id="SSF50182">
    <property type="entry name" value="Sm-like ribonucleoproteins"/>
    <property type="match status" value="1"/>
</dbReference>
<evidence type="ECO:0000259" key="12">
    <source>
        <dbReference type="Pfam" id="PF21082"/>
    </source>
</evidence>
<dbReference type="InterPro" id="IPR052702">
    <property type="entry name" value="MscS-like_channel"/>
</dbReference>
<dbReference type="InterPro" id="IPR010920">
    <property type="entry name" value="LSM_dom_sf"/>
</dbReference>
<dbReference type="Pfam" id="PF00924">
    <property type="entry name" value="MS_channel_2nd"/>
    <property type="match status" value="1"/>
</dbReference>
<dbReference type="SUPFAM" id="SSF82861">
    <property type="entry name" value="Mechanosensitive channel protein MscS (YggB), transmembrane region"/>
    <property type="match status" value="1"/>
</dbReference>
<name>A0A1H9TUI7_9RHOB</name>
<feature type="transmembrane region" description="Helical" evidence="9">
    <location>
        <begin position="547"/>
        <end position="570"/>
    </location>
</feature>
<evidence type="ECO:0000256" key="4">
    <source>
        <dbReference type="ARBA" id="ARBA00022692"/>
    </source>
</evidence>
<dbReference type="InterPro" id="IPR049278">
    <property type="entry name" value="MS_channel_C"/>
</dbReference>
<feature type="transmembrane region" description="Helical" evidence="9">
    <location>
        <begin position="346"/>
        <end position="368"/>
    </location>
</feature>
<feature type="transmembrane region" description="Helical" evidence="9">
    <location>
        <begin position="244"/>
        <end position="267"/>
    </location>
</feature>
<dbReference type="EMBL" id="FOGU01000004">
    <property type="protein sequence ID" value="SES00662.1"/>
    <property type="molecule type" value="Genomic_DNA"/>
</dbReference>
<dbReference type="Gene3D" id="2.30.30.60">
    <property type="match status" value="1"/>
</dbReference>
<feature type="transmembrane region" description="Helical" evidence="9">
    <location>
        <begin position="196"/>
        <end position="224"/>
    </location>
</feature>
<evidence type="ECO:0000256" key="9">
    <source>
        <dbReference type="SAM" id="Phobius"/>
    </source>
</evidence>
<feature type="domain" description="Mechanosensitive ion channel MscS C-terminal" evidence="12">
    <location>
        <begin position="668"/>
        <end position="749"/>
    </location>
</feature>
<dbReference type="InterPro" id="IPR011066">
    <property type="entry name" value="MscS_channel_C_sf"/>
</dbReference>
<dbReference type="SUPFAM" id="SSF82689">
    <property type="entry name" value="Mechanosensitive channel protein MscS (YggB), C-terminal domain"/>
    <property type="match status" value="1"/>
</dbReference>
<dbReference type="InterPro" id="IPR006685">
    <property type="entry name" value="MscS_channel_2nd"/>
</dbReference>
<evidence type="ECO:0000256" key="1">
    <source>
        <dbReference type="ARBA" id="ARBA00004651"/>
    </source>
</evidence>
<organism evidence="13 14">
    <name type="scientific">Tranquillimonas rosea</name>
    <dbReference type="NCBI Taxonomy" id="641238"/>
    <lineage>
        <taxon>Bacteria</taxon>
        <taxon>Pseudomonadati</taxon>
        <taxon>Pseudomonadota</taxon>
        <taxon>Alphaproteobacteria</taxon>
        <taxon>Rhodobacterales</taxon>
        <taxon>Roseobacteraceae</taxon>
        <taxon>Tranquillimonas</taxon>
    </lineage>
</organism>
<proteinExistence type="inferred from homology"/>
<sequence length="784" mass="83766">MTGKLSTGRWSGALMVLVICLIGLSSPAQEVLDDTSDWRRTADQAEELLGQEAAEIARLEELRDALAEQRAAALEQAERGSVRALTLEAQLDELGPPPEAGKREPEPLADRRAELQAALSEANAPVIDARAAYRRADLLIDELDARLREQSAERLLTRSPSPLLPSSWESLRADIGTLQDSPVAPRAAPSSGVTGAAWPLGVAIFGAAVLIIFAAEPLVTGVLVRARRKAGSRLRRRLLAALTLVLRLLIPATGLLLISLAPTFLILRFPESLPMVSGVAGAVFSLAAAHVLGHVLFAPLRPDLRTFSIGDALARRGYVLSLLLGLHLALEALLEGAEEQYSLSSAGGSVLALMVVLTGLFPMVWLGTFLRDLGGEDSDGEVGADLRMLFARLLQATAVLAGLFAVAGYVDLARYALEPSVQTVALVGIMLFLRALVTGVLADLFGPVAPNEEEAAVLIPFFVSLLLILAALPLLALIWGARRSDLSEAWRLVSAGIQIGEAQLSLTSVALLAGVFFIGLLVTRWLQRVLGQSILRRSHMDRGVRSSIVTGVGYLGITLAAVIALSTAGISLASLAVVFGALSVGIGFGLQNIVSNFVSGIILLIERPVKEGDWIEVSGYSGYVRKIAVRSTRIETFDRFDVIVPNSDLIAGVVKNMTLTSHEGRLILPIGVAYGSDVQQVRKILTEAAARRPEVLHHPEPVVLFTGLGDSQLEFELRCFLRDIETVLTVRSDLLFDIYASLTEAGIEIPFPQRGVSLKGLEELTEAVGQLATRPRPANGSSRG</sequence>
<evidence type="ECO:0000256" key="3">
    <source>
        <dbReference type="ARBA" id="ARBA00022475"/>
    </source>
</evidence>
<keyword evidence="6 9" id="KW-0472">Membrane</keyword>
<dbReference type="Proteomes" id="UP000198885">
    <property type="component" value="Unassembled WGS sequence"/>
</dbReference>
<evidence type="ECO:0000259" key="10">
    <source>
        <dbReference type="Pfam" id="PF00924"/>
    </source>
</evidence>
<dbReference type="AlphaFoldDB" id="A0A1H9TUI7"/>